<name>A0A6J2PCH3_COTGO</name>
<accession>A0A6J2PCH3</accession>
<dbReference type="InterPro" id="IPR050111">
    <property type="entry name" value="C-type_lectin/snaclec_domain"/>
</dbReference>
<dbReference type="InterPro" id="IPR033989">
    <property type="entry name" value="CD209-like_CTLD"/>
</dbReference>
<keyword evidence="1" id="KW-0430">Lectin</keyword>
<dbReference type="RefSeq" id="XP_029283808.1">
    <property type="nucleotide sequence ID" value="XM_029427948.1"/>
</dbReference>
<dbReference type="Gene3D" id="3.10.100.10">
    <property type="entry name" value="Mannose-Binding Protein A, subunit A"/>
    <property type="match status" value="1"/>
</dbReference>
<dbReference type="SUPFAM" id="SSF56436">
    <property type="entry name" value="C-type lectin-like"/>
    <property type="match status" value="1"/>
</dbReference>
<organism evidence="5 6">
    <name type="scientific">Cottoperca gobio</name>
    <name type="common">Frogmouth</name>
    <name type="synonym">Aphritis gobio</name>
    <dbReference type="NCBI Taxonomy" id="56716"/>
    <lineage>
        <taxon>Eukaryota</taxon>
        <taxon>Metazoa</taxon>
        <taxon>Chordata</taxon>
        <taxon>Craniata</taxon>
        <taxon>Vertebrata</taxon>
        <taxon>Euteleostomi</taxon>
        <taxon>Actinopterygii</taxon>
        <taxon>Neopterygii</taxon>
        <taxon>Teleostei</taxon>
        <taxon>Neoteleostei</taxon>
        <taxon>Acanthomorphata</taxon>
        <taxon>Eupercaria</taxon>
        <taxon>Perciformes</taxon>
        <taxon>Notothenioidei</taxon>
        <taxon>Bovichtidae</taxon>
        <taxon>Cottoperca</taxon>
    </lineage>
</organism>
<evidence type="ECO:0000259" key="4">
    <source>
        <dbReference type="PROSITE" id="PS50041"/>
    </source>
</evidence>
<dbReference type="GO" id="GO:0030246">
    <property type="term" value="F:carbohydrate binding"/>
    <property type="evidence" value="ECO:0007669"/>
    <property type="project" value="UniProtKB-KW"/>
</dbReference>
<keyword evidence="3" id="KW-0472">Membrane</keyword>
<sequence length="338" mass="39101">MSSSFYLDFRMFIRDNNNILWKCRSHFLRSKLHPLVRKTVRCRLKAPEEDRNLKRNCTMTDYQLDNKIDNSALWIKEAPPVSFSGVSRFRRWLFPALTATFILILIIVLGVSNMRTSTRLWSVEQSVSNLSNVIQSLNTSLQHAQERAKEVKKLQFAVENNKDQLTSVSEALKQLSAVDSLSRSIASLRCSLEHIINNSSAAGGCCPLGWEEFDFSCYFFSSLTLSWNESRAWCDQQEAHLLILHSDKAWDFVTRRTTHGLFWVGLSDWRTGQWEWVNQTPYTMERRRWVPGQPDGWVDHGLGAGDEDCAHLHASGHFNDLHCSTKMRFVCQRHSMRP</sequence>
<evidence type="ECO:0000256" key="3">
    <source>
        <dbReference type="SAM" id="Phobius"/>
    </source>
</evidence>
<dbReference type="PROSITE" id="PS50041">
    <property type="entry name" value="C_TYPE_LECTIN_2"/>
    <property type="match status" value="1"/>
</dbReference>
<keyword evidence="2" id="KW-0175">Coiled coil</keyword>
<dbReference type="InterPro" id="IPR016187">
    <property type="entry name" value="CTDL_fold"/>
</dbReference>
<evidence type="ECO:0000313" key="6">
    <source>
        <dbReference type="RefSeq" id="XP_029283808.1"/>
    </source>
</evidence>
<proteinExistence type="predicted"/>
<reference evidence="6" key="1">
    <citation type="submission" date="2025-08" db="UniProtKB">
        <authorList>
            <consortium name="RefSeq"/>
        </authorList>
    </citation>
    <scope>IDENTIFICATION</scope>
</reference>
<feature type="coiled-coil region" evidence="2">
    <location>
        <begin position="127"/>
        <end position="154"/>
    </location>
</feature>
<feature type="domain" description="C-type lectin" evidence="4">
    <location>
        <begin position="213"/>
        <end position="332"/>
    </location>
</feature>
<feature type="transmembrane region" description="Helical" evidence="3">
    <location>
        <begin position="92"/>
        <end position="111"/>
    </location>
</feature>
<dbReference type="CDD" id="cd03590">
    <property type="entry name" value="CLECT_DC-SIGN_like"/>
    <property type="match status" value="1"/>
</dbReference>
<dbReference type="Pfam" id="PF00059">
    <property type="entry name" value="Lectin_C"/>
    <property type="match status" value="1"/>
</dbReference>
<protein>
    <submittedName>
        <fullName evidence="6">Asialoglycoprotein receptor 1-like isoform X2</fullName>
    </submittedName>
</protein>
<evidence type="ECO:0000313" key="5">
    <source>
        <dbReference type="Proteomes" id="UP000504630"/>
    </source>
</evidence>
<keyword evidence="5" id="KW-1185">Reference proteome</keyword>
<dbReference type="SMART" id="SM00034">
    <property type="entry name" value="CLECT"/>
    <property type="match status" value="1"/>
</dbReference>
<dbReference type="Proteomes" id="UP000504630">
    <property type="component" value="Unplaced"/>
</dbReference>
<evidence type="ECO:0000256" key="2">
    <source>
        <dbReference type="SAM" id="Coils"/>
    </source>
</evidence>
<dbReference type="InterPro" id="IPR001304">
    <property type="entry name" value="C-type_lectin-like"/>
</dbReference>
<dbReference type="AlphaFoldDB" id="A0A6J2PCH3"/>
<gene>
    <name evidence="6" type="primary">LOC115005961</name>
</gene>
<keyword evidence="3" id="KW-0812">Transmembrane</keyword>
<dbReference type="PANTHER" id="PTHR22803">
    <property type="entry name" value="MANNOSE, PHOSPHOLIPASE, LECTIN RECEPTOR RELATED"/>
    <property type="match status" value="1"/>
</dbReference>
<dbReference type="GeneID" id="115005961"/>
<evidence type="ECO:0000256" key="1">
    <source>
        <dbReference type="ARBA" id="ARBA00022734"/>
    </source>
</evidence>
<dbReference type="InterPro" id="IPR016186">
    <property type="entry name" value="C-type_lectin-like/link_sf"/>
</dbReference>
<keyword evidence="3" id="KW-1133">Transmembrane helix</keyword>